<proteinExistence type="predicted"/>
<evidence type="ECO:0000313" key="4">
    <source>
        <dbReference type="Proteomes" id="UP000809789"/>
    </source>
</evidence>
<keyword evidence="2" id="KW-0472">Membrane</keyword>
<evidence type="ECO:0000256" key="1">
    <source>
        <dbReference type="SAM" id="MobiDB-lite"/>
    </source>
</evidence>
<feature type="transmembrane region" description="Helical" evidence="2">
    <location>
        <begin position="233"/>
        <end position="250"/>
    </location>
</feature>
<feature type="transmembrane region" description="Helical" evidence="2">
    <location>
        <begin position="130"/>
        <end position="151"/>
    </location>
</feature>
<dbReference type="AlphaFoldDB" id="A0A8K0L6W1"/>
<feature type="transmembrane region" description="Helical" evidence="2">
    <location>
        <begin position="256"/>
        <end position="278"/>
    </location>
</feature>
<evidence type="ECO:0008006" key="5">
    <source>
        <dbReference type="Google" id="ProtNLM"/>
    </source>
</evidence>
<gene>
    <name evidence="3" type="ORF">KVT40_000186</name>
</gene>
<dbReference type="Proteomes" id="UP000809789">
    <property type="component" value="Unassembled WGS sequence"/>
</dbReference>
<keyword evidence="4" id="KW-1185">Reference proteome</keyword>
<dbReference type="EMBL" id="JAESVG020000001">
    <property type="protein sequence ID" value="KAG8631046.1"/>
    <property type="molecule type" value="Genomic_DNA"/>
</dbReference>
<feature type="region of interest" description="Disordered" evidence="1">
    <location>
        <begin position="1"/>
        <end position="25"/>
    </location>
</feature>
<feature type="transmembrane region" description="Helical" evidence="2">
    <location>
        <begin position="163"/>
        <end position="186"/>
    </location>
</feature>
<keyword evidence="2" id="KW-0812">Transmembrane</keyword>
<dbReference type="Pfam" id="PF06912">
    <property type="entry name" value="DUF1275"/>
    <property type="match status" value="1"/>
</dbReference>
<evidence type="ECO:0000313" key="3">
    <source>
        <dbReference type="EMBL" id="KAG8631046.1"/>
    </source>
</evidence>
<dbReference type="InterPro" id="IPR010699">
    <property type="entry name" value="DUF1275"/>
</dbReference>
<accession>A0A8K0L6W1</accession>
<comment type="caution">
    <text evidence="3">The sequence shown here is derived from an EMBL/GenBank/DDBJ whole genome shotgun (WGS) entry which is preliminary data.</text>
</comment>
<dbReference type="PANTHER" id="PTHR37488:SF2">
    <property type="entry name" value="DUF1275 DOMAIN-CONTAINING PROTEIN"/>
    <property type="match status" value="1"/>
</dbReference>
<feature type="transmembrane region" description="Helical" evidence="2">
    <location>
        <begin position="93"/>
        <end position="118"/>
    </location>
</feature>
<reference evidence="3" key="1">
    <citation type="submission" date="2021-07" db="EMBL/GenBank/DDBJ databases">
        <title>Elsinoe batatas strain:CRI-CJ2 Genome sequencing and assembly.</title>
        <authorList>
            <person name="Huang L."/>
        </authorList>
    </citation>
    <scope>NUCLEOTIDE SEQUENCE</scope>
    <source>
        <strain evidence="3">CRI-CJ2</strain>
    </source>
</reference>
<dbReference type="PANTHER" id="PTHR37488">
    <property type="entry name" value="DUF1275 DOMAIN-CONTAINING PROTEIN"/>
    <property type="match status" value="1"/>
</dbReference>
<protein>
    <recommendedName>
        <fullName evidence="5">DUF1275 domain protein</fullName>
    </recommendedName>
</protein>
<dbReference type="OrthoDB" id="5288586at2759"/>
<sequence length="287" mass="29669">MPSHEPPDLESGDTTPSKAPASSIRSPPLFSRASLLGPIDTSHADLILLAHSLATGIVDAASFSNWAVFAGMQTGNTVLLGLSTAGLTGNPHAWLTTLVSITSYLLGALATFRLSSLVVPGPKSVGENRLYLFALLAVQAVFILVAAGLVAGDVVPHNPPGMATHATAAAVLEDVRIVALLPLLAFQAGMQIAMSRLLGFNELPVNVVTSTYCDIVGDKKVLERGNRKRDRRVASVVLVLVGAVVAGWIMRSRAGLEGALFVAGAVKGVAALGGLVLMKRLEAGKGV</sequence>
<organism evidence="3 4">
    <name type="scientific">Elsinoe batatas</name>
    <dbReference type="NCBI Taxonomy" id="2601811"/>
    <lineage>
        <taxon>Eukaryota</taxon>
        <taxon>Fungi</taxon>
        <taxon>Dikarya</taxon>
        <taxon>Ascomycota</taxon>
        <taxon>Pezizomycotina</taxon>
        <taxon>Dothideomycetes</taxon>
        <taxon>Dothideomycetidae</taxon>
        <taxon>Myriangiales</taxon>
        <taxon>Elsinoaceae</taxon>
        <taxon>Elsinoe</taxon>
    </lineage>
</organism>
<name>A0A8K0L6W1_9PEZI</name>
<evidence type="ECO:0000256" key="2">
    <source>
        <dbReference type="SAM" id="Phobius"/>
    </source>
</evidence>
<keyword evidence="2" id="KW-1133">Transmembrane helix</keyword>